<reference evidence="1" key="1">
    <citation type="submission" date="2015-10" db="EMBL/GenBank/DDBJ databases">
        <title>Comparative analysis of sym-gene organization in Rhizobium leguminosarum bv. viciae strains, isolated from different host plants and demonstrating clear differences in symbiotic specificity.</title>
        <authorList>
            <person name="Chirak E.R."/>
            <person name="Kimeklis A.K."/>
            <person name="Andronov E.E."/>
        </authorList>
    </citation>
    <scope>NUCLEOTIDE SEQUENCE</scope>
    <source>
        <strain evidence="1">Vaf12</strain>
    </source>
</reference>
<sequence>MTTSSFGRHQQENVSSNIRGLKQTFNTLEQYYIVARFVFDR</sequence>
<organism evidence="1">
    <name type="scientific">Rhizobium leguminosarum bv. viciae</name>
    <dbReference type="NCBI Taxonomy" id="387"/>
    <lineage>
        <taxon>Bacteria</taxon>
        <taxon>Pseudomonadati</taxon>
        <taxon>Pseudomonadota</taxon>
        <taxon>Alphaproteobacteria</taxon>
        <taxon>Hyphomicrobiales</taxon>
        <taxon>Rhizobiaceae</taxon>
        <taxon>Rhizobium/Agrobacterium group</taxon>
        <taxon>Rhizobium</taxon>
    </lineage>
</organism>
<proteinExistence type="predicted"/>
<evidence type="ECO:0000313" key="1">
    <source>
        <dbReference type="EMBL" id="ALU64362.1"/>
    </source>
</evidence>
<dbReference type="EMBL" id="KT944070">
    <property type="protein sequence ID" value="ALU64362.1"/>
    <property type="molecule type" value="Genomic_DNA"/>
</dbReference>
<dbReference type="AlphaFoldDB" id="A0A0U3J6L0"/>
<accession>A0A0U3J6L0</accession>
<protein>
    <submittedName>
        <fullName evidence="1">Uncharacterized protein</fullName>
    </submittedName>
</protein>
<name>A0A0U3J6L0_RHILV</name>